<proteinExistence type="predicted"/>
<keyword evidence="1" id="KW-0238">DNA-binding</keyword>
<dbReference type="EMBL" id="ML977622">
    <property type="protein sequence ID" value="KAF1996697.1"/>
    <property type="molecule type" value="Genomic_DNA"/>
</dbReference>
<evidence type="ECO:0000259" key="2">
    <source>
        <dbReference type="PROSITE" id="PS51253"/>
    </source>
</evidence>
<dbReference type="InterPro" id="IPR006600">
    <property type="entry name" value="HTH_CenpB_DNA-bd_dom"/>
</dbReference>
<dbReference type="PROSITE" id="PS51253">
    <property type="entry name" value="HTH_CENPB"/>
    <property type="match status" value="1"/>
</dbReference>
<sequence length="126" mass="14613">MDRASQVLAEGFPSDVLRTTYAAFADRSGVPLSTRHHHAHGRCSREKQAQRQQYLTPEEEKALVKFLLLISNLGHTVRIKFIPSLAFRITRRWSLPDKPIQPPGKKWLRAFEKRYPEPKARQLRAI</sequence>
<evidence type="ECO:0000256" key="1">
    <source>
        <dbReference type="ARBA" id="ARBA00023125"/>
    </source>
</evidence>
<dbReference type="AlphaFoldDB" id="A0A6A5W5V7"/>
<evidence type="ECO:0000313" key="4">
    <source>
        <dbReference type="Proteomes" id="UP000799779"/>
    </source>
</evidence>
<dbReference type="Proteomes" id="UP000799779">
    <property type="component" value="Unassembled WGS sequence"/>
</dbReference>
<dbReference type="Pfam" id="PF03221">
    <property type="entry name" value="HTH_Tnp_Tc5"/>
    <property type="match status" value="1"/>
</dbReference>
<organism evidence="3 4">
    <name type="scientific">Amniculicola lignicola CBS 123094</name>
    <dbReference type="NCBI Taxonomy" id="1392246"/>
    <lineage>
        <taxon>Eukaryota</taxon>
        <taxon>Fungi</taxon>
        <taxon>Dikarya</taxon>
        <taxon>Ascomycota</taxon>
        <taxon>Pezizomycotina</taxon>
        <taxon>Dothideomycetes</taxon>
        <taxon>Pleosporomycetidae</taxon>
        <taxon>Pleosporales</taxon>
        <taxon>Amniculicolaceae</taxon>
        <taxon>Amniculicola</taxon>
    </lineage>
</organism>
<feature type="non-terminal residue" evidence="3">
    <location>
        <position position="1"/>
    </location>
</feature>
<gene>
    <name evidence="3" type="ORF">P154DRAFT_525392</name>
</gene>
<feature type="domain" description="HTH CENPB-type" evidence="2">
    <location>
        <begin position="47"/>
        <end position="121"/>
    </location>
</feature>
<feature type="non-terminal residue" evidence="3">
    <location>
        <position position="126"/>
    </location>
</feature>
<accession>A0A6A5W5V7</accession>
<dbReference type="GO" id="GO:0003677">
    <property type="term" value="F:DNA binding"/>
    <property type="evidence" value="ECO:0007669"/>
    <property type="project" value="UniProtKB-KW"/>
</dbReference>
<dbReference type="OrthoDB" id="5420958at2759"/>
<evidence type="ECO:0000313" key="3">
    <source>
        <dbReference type="EMBL" id="KAF1996697.1"/>
    </source>
</evidence>
<name>A0A6A5W5V7_9PLEO</name>
<reference evidence="3" key="1">
    <citation type="journal article" date="2020" name="Stud. Mycol.">
        <title>101 Dothideomycetes genomes: a test case for predicting lifestyles and emergence of pathogens.</title>
        <authorList>
            <person name="Haridas S."/>
            <person name="Albert R."/>
            <person name="Binder M."/>
            <person name="Bloem J."/>
            <person name="Labutti K."/>
            <person name="Salamov A."/>
            <person name="Andreopoulos B."/>
            <person name="Baker S."/>
            <person name="Barry K."/>
            <person name="Bills G."/>
            <person name="Bluhm B."/>
            <person name="Cannon C."/>
            <person name="Castanera R."/>
            <person name="Culley D."/>
            <person name="Daum C."/>
            <person name="Ezra D."/>
            <person name="Gonzalez J."/>
            <person name="Henrissat B."/>
            <person name="Kuo A."/>
            <person name="Liang C."/>
            <person name="Lipzen A."/>
            <person name="Lutzoni F."/>
            <person name="Magnuson J."/>
            <person name="Mondo S."/>
            <person name="Nolan M."/>
            <person name="Ohm R."/>
            <person name="Pangilinan J."/>
            <person name="Park H.-J."/>
            <person name="Ramirez L."/>
            <person name="Alfaro M."/>
            <person name="Sun H."/>
            <person name="Tritt A."/>
            <person name="Yoshinaga Y."/>
            <person name="Zwiers L.-H."/>
            <person name="Turgeon B."/>
            <person name="Goodwin S."/>
            <person name="Spatafora J."/>
            <person name="Crous P."/>
            <person name="Grigoriev I."/>
        </authorList>
    </citation>
    <scope>NUCLEOTIDE SEQUENCE</scope>
    <source>
        <strain evidence="3">CBS 123094</strain>
    </source>
</reference>
<keyword evidence="4" id="KW-1185">Reference proteome</keyword>
<protein>
    <recommendedName>
        <fullName evidence="2">HTH CENPB-type domain-containing protein</fullName>
    </recommendedName>
</protein>